<dbReference type="Proteomes" id="UP000663848">
    <property type="component" value="Unassembled WGS sequence"/>
</dbReference>
<feature type="region of interest" description="Disordered" evidence="1">
    <location>
        <begin position="71"/>
        <end position="90"/>
    </location>
</feature>
<accession>A0A821XUD9</accession>
<evidence type="ECO:0000313" key="3">
    <source>
        <dbReference type="Proteomes" id="UP000663848"/>
    </source>
</evidence>
<dbReference type="EMBL" id="CAJOBR010022914">
    <property type="protein sequence ID" value="CAF4950917.1"/>
    <property type="molecule type" value="Genomic_DNA"/>
</dbReference>
<proteinExistence type="predicted"/>
<gene>
    <name evidence="2" type="ORF">QYT958_LOCUS33473</name>
</gene>
<evidence type="ECO:0000313" key="2">
    <source>
        <dbReference type="EMBL" id="CAF4950917.1"/>
    </source>
</evidence>
<dbReference type="AlphaFoldDB" id="A0A821XUD9"/>
<comment type="caution">
    <text evidence="2">The sequence shown here is derived from an EMBL/GenBank/DDBJ whole genome shotgun (WGS) entry which is preliminary data.</text>
</comment>
<feature type="non-terminal residue" evidence="2">
    <location>
        <position position="1"/>
    </location>
</feature>
<sequence>VGYLYESSFDPSNPSNNLIHFGDVVGINGEFEIDVSLSNDRTYILVVTSSQPLRTGVFWIWGRGRASLTLTSSASSSGDSTPSPVTTTEPLVTTLKSSASIKTNTITTTSKSIDNKA</sequence>
<protein>
    <submittedName>
        <fullName evidence="2">Uncharacterized protein</fullName>
    </submittedName>
</protein>
<reference evidence="2" key="1">
    <citation type="submission" date="2021-02" db="EMBL/GenBank/DDBJ databases">
        <authorList>
            <person name="Nowell W R."/>
        </authorList>
    </citation>
    <scope>NUCLEOTIDE SEQUENCE</scope>
</reference>
<name>A0A821XUD9_9BILA</name>
<organism evidence="2 3">
    <name type="scientific">Rotaria socialis</name>
    <dbReference type="NCBI Taxonomy" id="392032"/>
    <lineage>
        <taxon>Eukaryota</taxon>
        <taxon>Metazoa</taxon>
        <taxon>Spiralia</taxon>
        <taxon>Gnathifera</taxon>
        <taxon>Rotifera</taxon>
        <taxon>Eurotatoria</taxon>
        <taxon>Bdelloidea</taxon>
        <taxon>Philodinida</taxon>
        <taxon>Philodinidae</taxon>
        <taxon>Rotaria</taxon>
    </lineage>
</organism>
<evidence type="ECO:0000256" key="1">
    <source>
        <dbReference type="SAM" id="MobiDB-lite"/>
    </source>
</evidence>